<comment type="caution">
    <text evidence="3">The sequence shown here is derived from an EMBL/GenBank/DDBJ whole genome shotgun (WGS) entry which is preliminary data.</text>
</comment>
<sequence>MAEPEQEIHVKFDPPNDIGKPTSIYSPSHTGCDFDIIAPANDPSGHWVRSHEPPFRDLRDPNVLQKALQWLSHCKERHTACRSPKYGAVQPPRQSQQSLNFYPRRLVCISVPNTTEIQLVQPSPGVPYAALSFHKSGREPGVTVQSNFEQRNSAFPIEGLPKSIQDGILVARALGFQYLWIDSLCIAFDGHAMVSEEGATWIGSSRLTDLGSGVTKQ</sequence>
<dbReference type="PANTHER" id="PTHR33112">
    <property type="entry name" value="DOMAIN PROTEIN, PUTATIVE-RELATED"/>
    <property type="match status" value="1"/>
</dbReference>
<protein>
    <recommendedName>
        <fullName evidence="2">Heterokaryon incompatibility domain-containing protein</fullName>
    </recommendedName>
</protein>
<dbReference type="AlphaFoldDB" id="A0A8S8ZUZ8"/>
<dbReference type="Proteomes" id="UP000433876">
    <property type="component" value="Unassembled WGS sequence"/>
</dbReference>
<dbReference type="VEuPathDB" id="FungiDB:SMAC_02855"/>
<organism evidence="3 4">
    <name type="scientific">Sordaria macrospora</name>
    <dbReference type="NCBI Taxonomy" id="5147"/>
    <lineage>
        <taxon>Eukaryota</taxon>
        <taxon>Fungi</taxon>
        <taxon>Dikarya</taxon>
        <taxon>Ascomycota</taxon>
        <taxon>Pezizomycotina</taxon>
        <taxon>Sordariomycetes</taxon>
        <taxon>Sordariomycetidae</taxon>
        <taxon>Sordariales</taxon>
        <taxon>Sordariaceae</taxon>
        <taxon>Sordaria</taxon>
    </lineage>
</organism>
<proteinExistence type="predicted"/>
<feature type="compositionally biased region" description="Basic and acidic residues" evidence="1">
    <location>
        <begin position="1"/>
        <end position="14"/>
    </location>
</feature>
<accession>A0A8S8ZUZ8</accession>
<dbReference type="EMBL" id="NMPR01000047">
    <property type="protein sequence ID" value="KAA8632826.1"/>
    <property type="molecule type" value="Genomic_DNA"/>
</dbReference>
<dbReference type="Pfam" id="PF06985">
    <property type="entry name" value="HET"/>
    <property type="match status" value="1"/>
</dbReference>
<feature type="region of interest" description="Disordered" evidence="1">
    <location>
        <begin position="1"/>
        <end position="24"/>
    </location>
</feature>
<name>A0A8S8ZUZ8_SORMA</name>
<dbReference type="PANTHER" id="PTHR33112:SF16">
    <property type="entry name" value="HETEROKARYON INCOMPATIBILITY DOMAIN-CONTAINING PROTEIN"/>
    <property type="match status" value="1"/>
</dbReference>
<evidence type="ECO:0000313" key="4">
    <source>
        <dbReference type="Proteomes" id="UP000433876"/>
    </source>
</evidence>
<feature type="domain" description="Heterokaryon incompatibility" evidence="2">
    <location>
        <begin position="128"/>
        <end position="188"/>
    </location>
</feature>
<reference evidence="3 4" key="1">
    <citation type="submission" date="2017-07" db="EMBL/GenBank/DDBJ databases">
        <title>Genome sequence of the Sordaria macrospora wild type strain R19027.</title>
        <authorList>
            <person name="Nowrousian M."/>
            <person name="Teichert I."/>
            <person name="Kueck U."/>
        </authorList>
    </citation>
    <scope>NUCLEOTIDE SEQUENCE [LARGE SCALE GENOMIC DNA]</scope>
    <source>
        <strain evidence="3 4">R19027</strain>
        <tissue evidence="3">Mycelium</tissue>
    </source>
</reference>
<dbReference type="InterPro" id="IPR010730">
    <property type="entry name" value="HET"/>
</dbReference>
<evidence type="ECO:0000256" key="1">
    <source>
        <dbReference type="SAM" id="MobiDB-lite"/>
    </source>
</evidence>
<evidence type="ECO:0000259" key="2">
    <source>
        <dbReference type="Pfam" id="PF06985"/>
    </source>
</evidence>
<evidence type="ECO:0000313" key="3">
    <source>
        <dbReference type="EMBL" id="KAA8632826.1"/>
    </source>
</evidence>
<gene>
    <name evidence="3" type="ORF">SMACR_02855</name>
</gene>